<dbReference type="STRING" id="1257118.L8HEF9"/>
<evidence type="ECO:0000256" key="1">
    <source>
        <dbReference type="SAM" id="MobiDB-lite"/>
    </source>
</evidence>
<dbReference type="PANTHER" id="PTHR15728:SF0">
    <property type="entry name" value="PAN2-PAN3 DEADENYLATION COMPLEX CATALYTIC SUBUNIT PAN2"/>
    <property type="match status" value="1"/>
</dbReference>
<name>L8HEF9_ACACF</name>
<organism evidence="2 3">
    <name type="scientific">Acanthamoeba castellanii (strain ATCC 30010 / Neff)</name>
    <dbReference type="NCBI Taxonomy" id="1257118"/>
    <lineage>
        <taxon>Eukaryota</taxon>
        <taxon>Amoebozoa</taxon>
        <taxon>Discosea</taxon>
        <taxon>Longamoebia</taxon>
        <taxon>Centramoebida</taxon>
        <taxon>Acanthamoebidae</taxon>
        <taxon>Acanthamoeba</taxon>
    </lineage>
</organism>
<feature type="compositionally biased region" description="Low complexity" evidence="1">
    <location>
        <begin position="466"/>
        <end position="495"/>
    </location>
</feature>
<gene>
    <name evidence="2" type="ORF">ACA1_072190</name>
</gene>
<dbReference type="GO" id="GO:0003676">
    <property type="term" value="F:nucleic acid binding"/>
    <property type="evidence" value="ECO:0007669"/>
    <property type="project" value="InterPro"/>
</dbReference>
<dbReference type="GeneID" id="14924578"/>
<feature type="compositionally biased region" description="Low complexity" evidence="1">
    <location>
        <begin position="434"/>
        <end position="449"/>
    </location>
</feature>
<dbReference type="GO" id="GO:0000289">
    <property type="term" value="P:nuclear-transcribed mRNA poly(A) tail shortening"/>
    <property type="evidence" value="ECO:0007669"/>
    <property type="project" value="TreeGrafter"/>
</dbReference>
<feature type="compositionally biased region" description="Acidic residues" evidence="1">
    <location>
        <begin position="194"/>
        <end position="209"/>
    </location>
</feature>
<dbReference type="EMBL" id="KB007857">
    <property type="protein sequence ID" value="ELR23597.1"/>
    <property type="molecule type" value="Genomic_DNA"/>
</dbReference>
<feature type="compositionally biased region" description="Low complexity" evidence="1">
    <location>
        <begin position="400"/>
        <end position="418"/>
    </location>
</feature>
<dbReference type="GO" id="GO:0031251">
    <property type="term" value="C:PAN complex"/>
    <property type="evidence" value="ECO:0007669"/>
    <property type="project" value="TreeGrafter"/>
</dbReference>
<dbReference type="GO" id="GO:0004535">
    <property type="term" value="F:poly(A)-specific ribonuclease activity"/>
    <property type="evidence" value="ECO:0007669"/>
    <property type="project" value="TreeGrafter"/>
</dbReference>
<accession>L8HEF9</accession>
<dbReference type="InterPro" id="IPR012337">
    <property type="entry name" value="RNaseH-like_sf"/>
</dbReference>
<keyword evidence="3" id="KW-1185">Reference proteome</keyword>
<dbReference type="SUPFAM" id="SSF53098">
    <property type="entry name" value="Ribonuclease H-like"/>
    <property type="match status" value="1"/>
</dbReference>
<evidence type="ECO:0000313" key="3">
    <source>
        <dbReference type="Proteomes" id="UP000011083"/>
    </source>
</evidence>
<dbReference type="AlphaFoldDB" id="L8HEF9"/>
<dbReference type="RefSeq" id="XP_004353125.1">
    <property type="nucleotide sequence ID" value="XM_004353073.1"/>
</dbReference>
<evidence type="ECO:0000313" key="2">
    <source>
        <dbReference type="EMBL" id="ELR23597.1"/>
    </source>
</evidence>
<proteinExistence type="predicted"/>
<feature type="region of interest" description="Disordered" evidence="1">
    <location>
        <begin position="466"/>
        <end position="501"/>
    </location>
</feature>
<feature type="compositionally biased region" description="Low complexity" evidence="1">
    <location>
        <begin position="368"/>
        <end position="380"/>
    </location>
</feature>
<dbReference type="Gene3D" id="3.30.420.10">
    <property type="entry name" value="Ribonuclease H-like superfamily/Ribonuclease H"/>
    <property type="match status" value="1"/>
</dbReference>
<dbReference type="InterPro" id="IPR050785">
    <property type="entry name" value="PAN2-PAN3_catalytic_subunit"/>
</dbReference>
<dbReference type="KEGG" id="acan:ACA1_072190"/>
<dbReference type="InterPro" id="IPR036397">
    <property type="entry name" value="RNaseH_sf"/>
</dbReference>
<dbReference type="Proteomes" id="UP000011083">
    <property type="component" value="Unassembled WGS sequence"/>
</dbReference>
<reference evidence="2 3" key="1">
    <citation type="journal article" date="2013" name="Genome Biol.">
        <title>Genome of Acanthamoeba castellanii highlights extensive lateral gene transfer and early evolution of tyrosine kinase signaling.</title>
        <authorList>
            <person name="Clarke M."/>
            <person name="Lohan A.J."/>
            <person name="Liu B."/>
            <person name="Lagkouvardos I."/>
            <person name="Roy S."/>
            <person name="Zafar N."/>
            <person name="Bertelli C."/>
            <person name="Schilde C."/>
            <person name="Kianianmomeni A."/>
            <person name="Burglin T.R."/>
            <person name="Frech C."/>
            <person name="Turcotte B."/>
            <person name="Kopec K.O."/>
            <person name="Synnott J.M."/>
            <person name="Choo C."/>
            <person name="Paponov I."/>
            <person name="Finkler A."/>
            <person name="Soon Heng Tan C."/>
            <person name="Hutchins A.P."/>
            <person name="Weinmeier T."/>
            <person name="Rattei T."/>
            <person name="Chu J.S."/>
            <person name="Gimenez G."/>
            <person name="Irimia M."/>
            <person name="Rigden D.J."/>
            <person name="Fitzpatrick D.A."/>
            <person name="Lorenzo-Morales J."/>
            <person name="Bateman A."/>
            <person name="Chiu C.H."/>
            <person name="Tang P."/>
            <person name="Hegemann P."/>
            <person name="Fromm H."/>
            <person name="Raoult D."/>
            <person name="Greub G."/>
            <person name="Miranda-Saavedra D."/>
            <person name="Chen N."/>
            <person name="Nash P."/>
            <person name="Ginger M.L."/>
            <person name="Horn M."/>
            <person name="Schaap P."/>
            <person name="Caler L."/>
            <person name="Loftus B."/>
        </authorList>
    </citation>
    <scope>NUCLEOTIDE SEQUENCE [LARGE SCALE GENOMIC DNA]</scope>
    <source>
        <strain evidence="2 3">Neff</strain>
    </source>
</reference>
<dbReference type="VEuPathDB" id="AmoebaDB:ACA1_072190"/>
<sequence>MDDYIAHDEPIAAYLTRWSGIFPGDLDPAVSPYYVTTLKSAYLKLRYLVDKGCVFVGHGLDKDFRIINILVPQEQLSLRFLASHLLNMSIQTETHCSEEDAHAALALYRMYERLVREGKFDDTLANLYEIGRTSGWQTKQDMIEEVLLADDQLGDEILEADAPNDYGELVLSGEERSAEEPVLEDYMGASQEGQEQEQEEEDEDDDDEAAVSLGYDPLLEQLKDLGLDKDDDDDKEEDKNDQGYDDPGQAVGEDGELDCAADDASDPPAPSSAGFYDGTVREQNALHARARAEQPDDDAEGQQAAARHEQLGEGAGGAYSAPPSFNRATGSPNGYSAGMPPQQQPQHMLSGGHFPRVGYEPTLYHASPQQPYQQQQQQQPHYSSGMNPYPGQPQMAQLHGQGQQFYPQQQFQQQMGYGTAQAQYQPAAQELHHASQQQAQAQARAKAQFQAQLQAQMQAQYQAAQYQSAQQQYHQSQQQQYHQQQAQKQQQQQQQGMRYSP</sequence>
<feature type="region of interest" description="Disordered" evidence="1">
    <location>
        <begin position="175"/>
        <end position="449"/>
    </location>
</feature>
<dbReference type="OrthoDB" id="16516at2759"/>
<feature type="compositionally biased region" description="Acidic residues" evidence="1">
    <location>
        <begin position="253"/>
        <end position="265"/>
    </location>
</feature>
<dbReference type="PANTHER" id="PTHR15728">
    <property type="entry name" value="DEADENYLATION COMPLEX CATALYTIC SUBUNIT PAN2"/>
    <property type="match status" value="1"/>
</dbReference>
<dbReference type="GO" id="GO:0000932">
    <property type="term" value="C:P-body"/>
    <property type="evidence" value="ECO:0007669"/>
    <property type="project" value="TreeGrafter"/>
</dbReference>
<protein>
    <submittedName>
        <fullName evidence="2">Poly(A)-specific ribonuclease</fullName>
    </submittedName>
</protein>